<reference evidence="2" key="2">
    <citation type="journal article" date="2015" name="Data Brief">
        <title>Shoot transcriptome of the giant reed, Arundo donax.</title>
        <authorList>
            <person name="Barrero R.A."/>
            <person name="Guerrero F.D."/>
            <person name="Moolhuijzen P."/>
            <person name="Goolsby J.A."/>
            <person name="Tidwell J."/>
            <person name="Bellgard S.E."/>
            <person name="Bellgard M.I."/>
        </authorList>
    </citation>
    <scope>NUCLEOTIDE SEQUENCE</scope>
    <source>
        <tissue evidence="2">Shoot tissue taken approximately 20 cm above the soil surface</tissue>
    </source>
</reference>
<feature type="region of interest" description="Disordered" evidence="1">
    <location>
        <begin position="1"/>
        <end position="20"/>
    </location>
</feature>
<evidence type="ECO:0000256" key="1">
    <source>
        <dbReference type="SAM" id="MobiDB-lite"/>
    </source>
</evidence>
<sequence length="43" mass="4859">MACRACSPRQARLKPGDKSNKIWTQVANSNTLSKQQQQQQQSL</sequence>
<dbReference type="EMBL" id="GBRH01262310">
    <property type="protein sequence ID" value="JAD35585.1"/>
    <property type="molecule type" value="Transcribed_RNA"/>
</dbReference>
<dbReference type="AlphaFoldDB" id="A0A0A8ZFS6"/>
<organism evidence="2">
    <name type="scientific">Arundo donax</name>
    <name type="common">Giant reed</name>
    <name type="synonym">Donax arundinaceus</name>
    <dbReference type="NCBI Taxonomy" id="35708"/>
    <lineage>
        <taxon>Eukaryota</taxon>
        <taxon>Viridiplantae</taxon>
        <taxon>Streptophyta</taxon>
        <taxon>Embryophyta</taxon>
        <taxon>Tracheophyta</taxon>
        <taxon>Spermatophyta</taxon>
        <taxon>Magnoliopsida</taxon>
        <taxon>Liliopsida</taxon>
        <taxon>Poales</taxon>
        <taxon>Poaceae</taxon>
        <taxon>PACMAD clade</taxon>
        <taxon>Arundinoideae</taxon>
        <taxon>Arundineae</taxon>
        <taxon>Arundo</taxon>
    </lineage>
</organism>
<proteinExistence type="predicted"/>
<name>A0A0A8ZFS6_ARUDO</name>
<accession>A0A0A8ZFS6</accession>
<protein>
    <submittedName>
        <fullName evidence="2">Uncharacterized protein</fullName>
    </submittedName>
</protein>
<reference evidence="2" key="1">
    <citation type="submission" date="2014-09" db="EMBL/GenBank/DDBJ databases">
        <authorList>
            <person name="Magalhaes I.L.F."/>
            <person name="Oliveira U."/>
            <person name="Santos F.R."/>
            <person name="Vidigal T.H.D.A."/>
            <person name="Brescovit A.D."/>
            <person name="Santos A.J."/>
        </authorList>
    </citation>
    <scope>NUCLEOTIDE SEQUENCE</scope>
    <source>
        <tissue evidence="2">Shoot tissue taken approximately 20 cm above the soil surface</tissue>
    </source>
</reference>
<evidence type="ECO:0000313" key="2">
    <source>
        <dbReference type="EMBL" id="JAD35585.1"/>
    </source>
</evidence>